<organism evidence="4 5">
    <name type="scientific">Inhella proteolytica</name>
    <dbReference type="NCBI Taxonomy" id="2795029"/>
    <lineage>
        <taxon>Bacteria</taxon>
        <taxon>Pseudomonadati</taxon>
        <taxon>Pseudomonadota</taxon>
        <taxon>Betaproteobacteria</taxon>
        <taxon>Burkholderiales</taxon>
        <taxon>Sphaerotilaceae</taxon>
        <taxon>Inhella</taxon>
    </lineage>
</organism>
<dbReference type="GO" id="GO:0000270">
    <property type="term" value="P:peptidoglycan metabolic process"/>
    <property type="evidence" value="ECO:0007669"/>
    <property type="project" value="TreeGrafter"/>
</dbReference>
<evidence type="ECO:0000313" key="5">
    <source>
        <dbReference type="Proteomes" id="UP000613266"/>
    </source>
</evidence>
<feature type="chain" id="PRO_5036863474" evidence="3">
    <location>
        <begin position="25"/>
        <end position="482"/>
    </location>
</feature>
<dbReference type="EMBL" id="JAEDAK010000016">
    <property type="protein sequence ID" value="MBH9578988.1"/>
    <property type="molecule type" value="Genomic_DNA"/>
</dbReference>
<keyword evidence="3" id="KW-0732">Signal</keyword>
<keyword evidence="2" id="KW-0378">Hydrolase</keyword>
<dbReference type="SUPFAM" id="SSF56601">
    <property type="entry name" value="beta-lactamase/transpeptidase-like"/>
    <property type="match status" value="1"/>
</dbReference>
<keyword evidence="5" id="KW-1185">Reference proteome</keyword>
<dbReference type="Gene3D" id="3.40.710.10">
    <property type="entry name" value="DD-peptidase/beta-lactamase superfamily"/>
    <property type="match status" value="1"/>
</dbReference>
<dbReference type="PRINTS" id="PR00922">
    <property type="entry name" value="DADACBPTASE3"/>
</dbReference>
<dbReference type="Proteomes" id="UP000613266">
    <property type="component" value="Unassembled WGS sequence"/>
</dbReference>
<keyword evidence="4" id="KW-0121">Carboxypeptidase</keyword>
<evidence type="ECO:0000256" key="2">
    <source>
        <dbReference type="ARBA" id="ARBA00022801"/>
    </source>
</evidence>
<dbReference type="AlphaFoldDB" id="A0A931NIL4"/>
<dbReference type="GO" id="GO:0006508">
    <property type="term" value="P:proteolysis"/>
    <property type="evidence" value="ECO:0007669"/>
    <property type="project" value="InterPro"/>
</dbReference>
<evidence type="ECO:0000256" key="1">
    <source>
        <dbReference type="ARBA" id="ARBA00006096"/>
    </source>
</evidence>
<dbReference type="InterPro" id="IPR000667">
    <property type="entry name" value="Peptidase_S13"/>
</dbReference>
<accession>A0A931NIL4</accession>
<keyword evidence="4" id="KW-0645">Protease</keyword>
<comment type="caution">
    <text evidence="4">The sequence shown here is derived from an EMBL/GenBank/DDBJ whole genome shotgun (WGS) entry which is preliminary data.</text>
</comment>
<evidence type="ECO:0000313" key="4">
    <source>
        <dbReference type="EMBL" id="MBH9578988.1"/>
    </source>
</evidence>
<evidence type="ECO:0000256" key="3">
    <source>
        <dbReference type="SAM" id="SignalP"/>
    </source>
</evidence>
<dbReference type="PANTHER" id="PTHR30023:SF0">
    <property type="entry name" value="PENICILLIN-SENSITIVE CARBOXYPEPTIDASE A"/>
    <property type="match status" value="1"/>
</dbReference>
<dbReference type="InterPro" id="IPR012338">
    <property type="entry name" value="Beta-lactam/transpept-like"/>
</dbReference>
<gene>
    <name evidence="4" type="ORF">I7X39_19020</name>
</gene>
<feature type="signal peptide" evidence="3">
    <location>
        <begin position="1"/>
        <end position="24"/>
    </location>
</feature>
<dbReference type="PANTHER" id="PTHR30023">
    <property type="entry name" value="D-ALANYL-D-ALANINE CARBOXYPEPTIDASE"/>
    <property type="match status" value="1"/>
</dbReference>
<dbReference type="Gene3D" id="3.50.80.20">
    <property type="entry name" value="D-Ala-D-Ala carboxypeptidase C, peptidase S13"/>
    <property type="match status" value="1"/>
</dbReference>
<sequence>MGGMRCLAPLFALTFALALPPTQAASPPHLPPAVQQALKAAQLPPEALALWVAPVDSTRPRWRWREAAPQNPASLTKLATSFAALEQLGPAWRWKTPVWLDGTLEPERGLLKGDLVIQGRGDPSLVLERVWLLLRRVQQLGVREIQGDILLDNRAFAPDTQAAADFDGEPWRAGNVRPDALLFNYKAHTLLVRPDPARSQAWLQLDTGLPLAQERVPLKPGPCLDGRGQLRASWVEEAGRTSGPLRLAGSWPASCGEAAWPLADPEPASYNARLIEAMWRALGGKLTGWVRAGAAPAERAPSFELTSPPLADVVQDLNKHSNNLMAEQLWLTLALQAGHEPATAEAARQGLRQWLQQRLGWPEQGWQLENGSGLARGSRLSAAQLGQLLQAAWASPVMPEFMASLPLVGEDGTLRREPERFGPARGRAHLKTGSLRDVQAVAGYLLTTRGERLVVVAMIQHERAGAGRPVLDALLRTLAQSP</sequence>
<name>A0A931NIL4_9BURK</name>
<reference evidence="4" key="1">
    <citation type="submission" date="2020-12" db="EMBL/GenBank/DDBJ databases">
        <title>The genome sequence of Inhella sp. 1Y17.</title>
        <authorList>
            <person name="Liu Y."/>
        </authorList>
    </citation>
    <scope>NUCLEOTIDE SEQUENCE</scope>
    <source>
        <strain evidence="4">1Y17</strain>
    </source>
</reference>
<protein>
    <submittedName>
        <fullName evidence="4">D-alanyl-D-alanine carboxypeptidase</fullName>
    </submittedName>
</protein>
<dbReference type="GO" id="GO:0004185">
    <property type="term" value="F:serine-type carboxypeptidase activity"/>
    <property type="evidence" value="ECO:0007669"/>
    <property type="project" value="InterPro"/>
</dbReference>
<dbReference type="Pfam" id="PF02113">
    <property type="entry name" value="Peptidase_S13"/>
    <property type="match status" value="2"/>
</dbReference>
<proteinExistence type="inferred from homology"/>
<comment type="similarity">
    <text evidence="1">Belongs to the peptidase S13 family.</text>
</comment>